<dbReference type="PANTHER" id="PTHR10098">
    <property type="entry name" value="RAPSYN-RELATED"/>
    <property type="match status" value="1"/>
</dbReference>
<comment type="caution">
    <text evidence="3">The sequence shown here is derived from an EMBL/GenBank/DDBJ whole genome shotgun (WGS) entry which is preliminary data.</text>
</comment>
<dbReference type="Pfam" id="PF12770">
    <property type="entry name" value="CHAT"/>
    <property type="match status" value="1"/>
</dbReference>
<evidence type="ECO:0000256" key="1">
    <source>
        <dbReference type="SAM" id="MobiDB-lite"/>
    </source>
</evidence>
<keyword evidence="4" id="KW-1185">Reference proteome</keyword>
<reference evidence="4" key="1">
    <citation type="journal article" date="2017" name="bioRxiv">
        <title>Comparative analysis of the genomes of Stylophora pistillata and Acropora digitifera provides evidence for extensive differences between species of corals.</title>
        <authorList>
            <person name="Voolstra C.R."/>
            <person name="Li Y."/>
            <person name="Liew Y.J."/>
            <person name="Baumgarten S."/>
            <person name="Zoccola D."/>
            <person name="Flot J.-F."/>
            <person name="Tambutte S."/>
            <person name="Allemand D."/>
            <person name="Aranda M."/>
        </authorList>
    </citation>
    <scope>NUCLEOTIDE SEQUENCE [LARGE SCALE GENOMIC DNA]</scope>
</reference>
<name>A0A2B4RB96_STYPI</name>
<protein>
    <submittedName>
        <fullName evidence="3">Tetratricopeptide repeat protein 28</fullName>
    </submittedName>
</protein>
<dbReference type="EMBL" id="LSMT01000709">
    <property type="protein sequence ID" value="PFX14931.1"/>
    <property type="molecule type" value="Genomic_DNA"/>
</dbReference>
<gene>
    <name evidence="3" type="primary">TTC28</name>
    <name evidence="3" type="ORF">AWC38_SpisGene20882</name>
</gene>
<evidence type="ECO:0000313" key="3">
    <source>
        <dbReference type="EMBL" id="PFX14931.1"/>
    </source>
</evidence>
<accession>A0A2B4RB96</accession>
<proteinExistence type="predicted"/>
<organism evidence="3 4">
    <name type="scientific">Stylophora pistillata</name>
    <name type="common">Smooth cauliflower coral</name>
    <dbReference type="NCBI Taxonomy" id="50429"/>
    <lineage>
        <taxon>Eukaryota</taxon>
        <taxon>Metazoa</taxon>
        <taxon>Cnidaria</taxon>
        <taxon>Anthozoa</taxon>
        <taxon>Hexacorallia</taxon>
        <taxon>Scleractinia</taxon>
        <taxon>Astrocoeniina</taxon>
        <taxon>Pocilloporidae</taxon>
        <taxon>Stylophora</taxon>
    </lineage>
</organism>
<feature type="region of interest" description="Disordered" evidence="1">
    <location>
        <begin position="51"/>
        <end position="70"/>
    </location>
</feature>
<sequence length="355" mass="39336">MVEVASTDQQVYAGEMAHFCHSFTLGDGKATSPSVVEKLDVQSVILSDMAKDNVPSPDEKLGTGDNTSTVEKEMKTPFHKGVHDHPWKIPMLHPFRGKKQSTHENASSAMVKPQVTPVSVGEKLDFKKNSSSSTSATEDGQATSISLEEKLDVQSITLSNRTAGEIILVPRTNCKPKTPTKEDYLLTMKDVSADVHQRVRLVVPSCCHSALEEIKAAEGVIGIAQSFLGAGARSVLVAQWALGDEATMEFMKYFYKELMAGMRASEALQQAMNCMRNSLVMTSHWTYRTLLKFRLWLMYIDFQELQSATSKTSKNDTVRRSTTQYDTVPLNPDASLMQPVVTSDMNRVFSIEQMP</sequence>
<dbReference type="PANTHER" id="PTHR10098:SF106">
    <property type="entry name" value="TETRATRICOPEPTIDE REPEAT PROTEIN 28-LIKE PROTEIN"/>
    <property type="match status" value="1"/>
</dbReference>
<evidence type="ECO:0000259" key="2">
    <source>
        <dbReference type="Pfam" id="PF12770"/>
    </source>
</evidence>
<dbReference type="InterPro" id="IPR024983">
    <property type="entry name" value="CHAT_dom"/>
</dbReference>
<dbReference type="OrthoDB" id="5951504at2759"/>
<evidence type="ECO:0000313" key="4">
    <source>
        <dbReference type="Proteomes" id="UP000225706"/>
    </source>
</evidence>
<dbReference type="Proteomes" id="UP000225706">
    <property type="component" value="Unassembled WGS sequence"/>
</dbReference>
<feature type="domain" description="CHAT" evidence="2">
    <location>
        <begin position="164"/>
        <end position="279"/>
    </location>
</feature>
<dbReference type="AlphaFoldDB" id="A0A2B4RB96"/>